<proteinExistence type="inferred from homology"/>
<dbReference type="Pfam" id="PF13356">
    <property type="entry name" value="Arm-DNA-bind_3"/>
    <property type="match status" value="1"/>
</dbReference>
<keyword evidence="7" id="KW-1185">Reference proteome</keyword>
<evidence type="ECO:0000256" key="1">
    <source>
        <dbReference type="ARBA" id="ARBA00008857"/>
    </source>
</evidence>
<dbReference type="Gene3D" id="1.10.443.10">
    <property type="entry name" value="Intergrase catalytic core"/>
    <property type="match status" value="1"/>
</dbReference>
<dbReference type="GO" id="GO:0015074">
    <property type="term" value="P:DNA integration"/>
    <property type="evidence" value="ECO:0007669"/>
    <property type="project" value="UniProtKB-KW"/>
</dbReference>
<dbReference type="Gene3D" id="3.30.160.390">
    <property type="entry name" value="Integrase, DNA-binding domain"/>
    <property type="match status" value="1"/>
</dbReference>
<sequence length="442" mass="49715">MPKLQLTKGNIDKVAKRGAGTVIYVDTRTKGFGLRVTASGAASFIVQGTVKGHSKERRVTIGTYGAWTVDDARRRAEEIMHQFEDGIDPVEQKKQDEAEKITLRQVADAYFDRPSQPLRESTKAEMNRHIDKVFAKWRDRPIASITIEGCRQRHREMCESGIDGRPAPGQAQISLVTLRTLINFANRRYPRADGSPLIAVNPVKAMAQDDWKTFEPRTRHIDLNHVGQAWYALDEMRLAPKNTDALAAIDLVRFLLLTGARRTEAAALTWDRVHLYEDASKCWWHLREEDNKTGNEVQLPLSSQAVALLKERRKLADEAKKLGKGDSPFVFPSRAKAGHVSDTRAPFERLQKALGMDGLSAHDLRRTHVTVGFSACNVELFKMELLTNHVPEGVTARHYLQTSRLQYLHPETQRISDHIEREGLIARAKATGGNVVALPQRA</sequence>
<evidence type="ECO:0000256" key="3">
    <source>
        <dbReference type="ARBA" id="ARBA00023125"/>
    </source>
</evidence>
<dbReference type="AlphaFoldDB" id="A0A418YXX8"/>
<dbReference type="InterPro" id="IPR013762">
    <property type="entry name" value="Integrase-like_cat_sf"/>
</dbReference>
<evidence type="ECO:0000256" key="4">
    <source>
        <dbReference type="ARBA" id="ARBA00023172"/>
    </source>
</evidence>
<dbReference type="GO" id="GO:0003677">
    <property type="term" value="F:DNA binding"/>
    <property type="evidence" value="ECO:0007669"/>
    <property type="project" value="UniProtKB-KW"/>
</dbReference>
<name>A0A418YXX8_9SPHN</name>
<dbReference type="OrthoDB" id="7615137at2"/>
<comment type="similarity">
    <text evidence="1">Belongs to the 'phage' integrase family.</text>
</comment>
<gene>
    <name evidence="6" type="ORF">D0Z70_00300</name>
</gene>
<dbReference type="PANTHER" id="PTHR30629:SF2">
    <property type="entry name" value="PROPHAGE INTEGRASE INTS-RELATED"/>
    <property type="match status" value="1"/>
</dbReference>
<keyword evidence="4" id="KW-0233">DNA recombination</keyword>
<dbReference type="InterPro" id="IPR025166">
    <property type="entry name" value="Integrase_DNA_bind_dom"/>
</dbReference>
<dbReference type="RefSeq" id="WP_119743437.1">
    <property type="nucleotide sequence ID" value="NZ_QVRA01000001.1"/>
</dbReference>
<evidence type="ECO:0000313" key="7">
    <source>
        <dbReference type="Proteomes" id="UP000283469"/>
    </source>
</evidence>
<dbReference type="InterPro" id="IPR050808">
    <property type="entry name" value="Phage_Integrase"/>
</dbReference>
<comment type="caution">
    <text evidence="6">The sequence shown here is derived from an EMBL/GenBank/DDBJ whole genome shotgun (WGS) entry which is preliminary data.</text>
</comment>
<dbReference type="InterPro" id="IPR038488">
    <property type="entry name" value="Integrase_DNA-bd_sf"/>
</dbReference>
<dbReference type="Pfam" id="PF00589">
    <property type="entry name" value="Phage_integrase"/>
    <property type="match status" value="1"/>
</dbReference>
<dbReference type="InterPro" id="IPR010998">
    <property type="entry name" value="Integrase_recombinase_N"/>
</dbReference>
<dbReference type="EMBL" id="QVRA01000001">
    <property type="protein sequence ID" value="RJG57706.1"/>
    <property type="molecule type" value="Genomic_DNA"/>
</dbReference>
<dbReference type="InterPro" id="IPR011010">
    <property type="entry name" value="DNA_brk_join_enz"/>
</dbReference>
<evidence type="ECO:0000256" key="2">
    <source>
        <dbReference type="ARBA" id="ARBA00022908"/>
    </source>
</evidence>
<keyword evidence="2" id="KW-0229">DNA integration</keyword>
<dbReference type="PANTHER" id="PTHR30629">
    <property type="entry name" value="PROPHAGE INTEGRASE"/>
    <property type="match status" value="1"/>
</dbReference>
<protein>
    <submittedName>
        <fullName evidence="6">DUF4102 domain-containing protein</fullName>
    </submittedName>
</protein>
<dbReference type="SUPFAM" id="SSF56349">
    <property type="entry name" value="DNA breaking-rejoining enzymes"/>
    <property type="match status" value="1"/>
</dbReference>
<evidence type="ECO:0000313" key="6">
    <source>
        <dbReference type="EMBL" id="RJG57706.1"/>
    </source>
</evidence>
<dbReference type="Gene3D" id="1.10.150.130">
    <property type="match status" value="1"/>
</dbReference>
<dbReference type="InterPro" id="IPR002104">
    <property type="entry name" value="Integrase_catalytic"/>
</dbReference>
<dbReference type="GO" id="GO:0006310">
    <property type="term" value="P:DNA recombination"/>
    <property type="evidence" value="ECO:0007669"/>
    <property type="project" value="UniProtKB-KW"/>
</dbReference>
<feature type="domain" description="Tyr recombinase" evidence="5">
    <location>
        <begin position="216"/>
        <end position="420"/>
    </location>
</feature>
<evidence type="ECO:0000259" key="5">
    <source>
        <dbReference type="PROSITE" id="PS51898"/>
    </source>
</evidence>
<dbReference type="Proteomes" id="UP000283469">
    <property type="component" value="Unassembled WGS sequence"/>
</dbReference>
<reference evidence="6 7" key="1">
    <citation type="submission" date="2018-08" db="EMBL/GenBank/DDBJ databases">
        <title>Sphingobium sp. EO9.</title>
        <authorList>
            <person name="Park Y."/>
            <person name="Kim K.H."/>
            <person name="Jeon C.O."/>
        </authorList>
    </citation>
    <scope>NUCLEOTIDE SEQUENCE [LARGE SCALE GENOMIC DNA]</scope>
    <source>
        <strain evidence="6 7">EO9</strain>
    </source>
</reference>
<accession>A0A418YXX8</accession>
<organism evidence="6 7">
    <name type="scientific">Sphingobium terrigena</name>
    <dbReference type="NCBI Taxonomy" id="2304063"/>
    <lineage>
        <taxon>Bacteria</taxon>
        <taxon>Pseudomonadati</taxon>
        <taxon>Pseudomonadota</taxon>
        <taxon>Alphaproteobacteria</taxon>
        <taxon>Sphingomonadales</taxon>
        <taxon>Sphingomonadaceae</taxon>
        <taxon>Sphingobium</taxon>
    </lineage>
</organism>
<keyword evidence="3" id="KW-0238">DNA-binding</keyword>
<dbReference type="PROSITE" id="PS51898">
    <property type="entry name" value="TYR_RECOMBINASE"/>
    <property type="match status" value="1"/>
</dbReference>